<evidence type="ECO:0000256" key="7">
    <source>
        <dbReference type="ARBA" id="ARBA00022840"/>
    </source>
</evidence>
<feature type="compositionally biased region" description="Basic residues" evidence="12">
    <location>
        <begin position="783"/>
        <end position="792"/>
    </location>
</feature>
<organism evidence="14 15">
    <name type="scientific">Lepraria neglecta</name>
    <dbReference type="NCBI Taxonomy" id="209136"/>
    <lineage>
        <taxon>Eukaryota</taxon>
        <taxon>Fungi</taxon>
        <taxon>Dikarya</taxon>
        <taxon>Ascomycota</taxon>
        <taxon>Pezizomycotina</taxon>
        <taxon>Lecanoromycetes</taxon>
        <taxon>OSLEUM clade</taxon>
        <taxon>Lecanoromycetidae</taxon>
        <taxon>Lecanorales</taxon>
        <taxon>Lecanorineae</taxon>
        <taxon>Stereocaulaceae</taxon>
        <taxon>Lepraria</taxon>
    </lineage>
</organism>
<evidence type="ECO:0000256" key="12">
    <source>
        <dbReference type="SAM" id="MobiDB-lite"/>
    </source>
</evidence>
<dbReference type="Gene3D" id="3.30.200.20">
    <property type="entry name" value="Phosphorylase Kinase, domain 1"/>
    <property type="match status" value="1"/>
</dbReference>
<feature type="binding site" evidence="11">
    <location>
        <position position="1093"/>
    </location>
    <ligand>
        <name>ATP</name>
        <dbReference type="ChEBI" id="CHEBI:30616"/>
    </ligand>
</feature>
<feature type="region of interest" description="Disordered" evidence="12">
    <location>
        <begin position="25"/>
        <end position="165"/>
    </location>
</feature>
<feature type="compositionally biased region" description="Basic and acidic residues" evidence="12">
    <location>
        <begin position="840"/>
        <end position="855"/>
    </location>
</feature>
<dbReference type="PROSITE" id="PS00108">
    <property type="entry name" value="PROTEIN_KINASE_ST"/>
    <property type="match status" value="1"/>
</dbReference>
<dbReference type="EC" id="2.7.12.1" evidence="2"/>
<feature type="compositionally biased region" description="Low complexity" evidence="12">
    <location>
        <begin position="873"/>
        <end position="894"/>
    </location>
</feature>
<evidence type="ECO:0000259" key="13">
    <source>
        <dbReference type="PROSITE" id="PS50011"/>
    </source>
</evidence>
<feature type="compositionally biased region" description="Basic and acidic residues" evidence="12">
    <location>
        <begin position="602"/>
        <end position="622"/>
    </location>
</feature>
<dbReference type="GO" id="GO:0005524">
    <property type="term" value="F:ATP binding"/>
    <property type="evidence" value="ECO:0007669"/>
    <property type="project" value="UniProtKB-UniRule"/>
</dbReference>
<evidence type="ECO:0000313" key="15">
    <source>
        <dbReference type="Proteomes" id="UP001276659"/>
    </source>
</evidence>
<dbReference type="GO" id="GO:0005737">
    <property type="term" value="C:cytoplasm"/>
    <property type="evidence" value="ECO:0007669"/>
    <property type="project" value="TreeGrafter"/>
</dbReference>
<dbReference type="GO" id="GO:0005856">
    <property type="term" value="C:cytoskeleton"/>
    <property type="evidence" value="ECO:0007669"/>
    <property type="project" value="TreeGrafter"/>
</dbReference>
<dbReference type="Pfam" id="PF00069">
    <property type="entry name" value="Pkinase"/>
    <property type="match status" value="1"/>
</dbReference>
<dbReference type="FunFam" id="1.10.510.10:FF:000112">
    <property type="entry name" value="Putative dual specificity tyrosine-phosphorylation-regulated kinase 2"/>
    <property type="match status" value="1"/>
</dbReference>
<sequence length="1493" mass="161979">MQTTSRAGQDLGKSDGVNVIWNRYTRTLDATPINGSGSGGEGRASKRVHKTSPNGATPARPAEPTPSASMRADPFPPPATRRRQSSFRDQTFRDQRAALPNSTSLQASPSKRLAYNGFSNPQTSQRTFTPSSSQEPHSRPTSFGHSSRFSFSSAAPIGRRDVSNESESFDFLPPINFDDLHASIGSGEPDINSFPKPGRSLAGTANGSNSILQRPGMKGPSKTIDSSQLSSRIGLNGSSIRRHDSTVRQAGQARTEIGTMAPPEASASARARRKTYFATPSSGSAVPRAPRKSVGPGILTLDLTGPSQTHGRPSLAQAGLGEAAKSSDVTDFTAIRNVSGAQAGNFESSNRHNKSKSLQPPPRNIAPREEFSTPMGTPEETIHSPVSTTHSPARPRLQRTTTPSSSKRVSMMPNSAHATGLAARTISPTDARRLKRMSMMPNPPPIPFTPPTPQPDPLHSAGRPSVPSPSMIPRKSVTPSSSRTTPDLNRKSYSSGVSNSSTTSYSSFLASTGSSRISQSFSTSRLPTLKTRNDNASLGDDEIVPPVPAIPKAYESPKTEYDQPPFFSARKSSMAEVSSLNSISTSADLPSPLDPELPTPERQSRPKKNIESEQEPIREKKPSGGVNTNRRNLQPLRLPPLNLLPLSTPTASKIAALYDGSFANTKTGAATPPPKDGSKGTPTTPMTASKASFSSNYYEDDHAPMSAQVRSSSSHYNIRPEALSYRAASSSGTAAPTPQDSYALTASRTAMSPFVSSSLPKPSGEYGYSLEKSNTLGADAKPTKVKGPRLQKLRNISKDDTSSLDTPSSVDASTPSIGNSIRRKLSLTRRRSNSKAQTAAERDAEPPPKPPKHDNMPPPKLPASATWNGPLLTSPSPSQQQNQSRPNRNTPNSSGKVQHDRTGSSTWDAVETSKKDSAFPGSKRTARANLEGAPSQNAMSLKDFLKEAKTIEAQLDRDDLSAEEEMKRLASKRKETESAAKEVDALRRRATAKERVSPGSALRMANLNIFERGEIVDYKDIYFCGTQDAKKHVGDLSTEVANFGYDDERGDYNIVTGDHLAYRYEIVDILGKGSFGQVVRCVDHKTGGLVAIKIIRNKKRFHQQALVEVDILQKLREWDPQNKHSMVSFTQSFYFRGHLCISTELLGMNLYEFIKCHDFRGFSLKLIRRFAKQMLSSLVLLKSKKVIHCDLKPENILLAHPARSEIKVIDFGSSCLENEKVYTYIQSRFYRSPEVILGMTYGMPIDMWSLGCILAELLTGYPIFPGESEQEQLACIMEVFGPPEKHLIEKSTRKKLFFDSLGKPRITVSTKGKRRRPSSKSLQQVLKCEDEAFLDFITRCLRWDSDRRLKPDEATHHEFITGKSSKSAATHPRTAPSNPINSPIKRYSSISQTPAGTRPLPDPPATSFKNGVAVRTRDVSTASQSPSKAAASIVGPKRHSTMMGIQPNHNPAGIKRTMNGVVVQGSALPKVASTPKVSKDLAAAAAAASLVSQ</sequence>
<dbReference type="InterPro" id="IPR042521">
    <property type="entry name" value="DYRK"/>
</dbReference>
<feature type="compositionally biased region" description="Polar residues" evidence="12">
    <location>
        <begin position="100"/>
        <end position="109"/>
    </location>
</feature>
<comment type="catalytic activity">
    <reaction evidence="9">
        <text>L-threonyl-[protein] + ATP = O-phospho-L-threonyl-[protein] + ADP + H(+)</text>
        <dbReference type="Rhea" id="RHEA:46608"/>
        <dbReference type="Rhea" id="RHEA-COMP:11060"/>
        <dbReference type="Rhea" id="RHEA-COMP:11605"/>
        <dbReference type="ChEBI" id="CHEBI:15378"/>
        <dbReference type="ChEBI" id="CHEBI:30013"/>
        <dbReference type="ChEBI" id="CHEBI:30616"/>
        <dbReference type="ChEBI" id="CHEBI:61977"/>
        <dbReference type="ChEBI" id="CHEBI:456216"/>
        <dbReference type="EC" id="2.7.12.1"/>
    </reaction>
</comment>
<dbReference type="InterPro" id="IPR008271">
    <property type="entry name" value="Ser/Thr_kinase_AS"/>
</dbReference>
<reference evidence="14" key="1">
    <citation type="submission" date="2022-11" db="EMBL/GenBank/DDBJ databases">
        <title>Chromosomal genome sequence assembly and mating type (MAT) locus characterization of the leprose asexual lichenized fungus Lepraria neglecta (Nyl.) Erichsen.</title>
        <authorList>
            <person name="Allen J.L."/>
            <person name="Pfeffer B."/>
        </authorList>
    </citation>
    <scope>NUCLEOTIDE SEQUENCE</scope>
    <source>
        <strain evidence="14">Allen 5258</strain>
    </source>
</reference>
<evidence type="ECO:0000256" key="11">
    <source>
        <dbReference type="PROSITE-ProRule" id="PRU10141"/>
    </source>
</evidence>
<keyword evidence="6" id="KW-0418">Kinase</keyword>
<feature type="compositionally biased region" description="Polar residues" evidence="12">
    <location>
        <begin position="803"/>
        <end position="819"/>
    </location>
</feature>
<keyword evidence="15" id="KW-1185">Reference proteome</keyword>
<dbReference type="PROSITE" id="PS50011">
    <property type="entry name" value="PROTEIN_KINASE_DOM"/>
    <property type="match status" value="1"/>
</dbReference>
<feature type="compositionally biased region" description="Basic residues" evidence="12">
    <location>
        <begin position="821"/>
        <end position="833"/>
    </location>
</feature>
<dbReference type="PANTHER" id="PTHR24058">
    <property type="entry name" value="DUAL SPECIFICITY PROTEIN KINASE"/>
    <property type="match status" value="1"/>
</dbReference>
<evidence type="ECO:0000256" key="1">
    <source>
        <dbReference type="ARBA" id="ARBA00008867"/>
    </source>
</evidence>
<evidence type="ECO:0000256" key="4">
    <source>
        <dbReference type="ARBA" id="ARBA00022679"/>
    </source>
</evidence>
<evidence type="ECO:0000256" key="6">
    <source>
        <dbReference type="ARBA" id="ARBA00022777"/>
    </source>
</evidence>
<keyword evidence="3" id="KW-0723">Serine/threonine-protein kinase</keyword>
<evidence type="ECO:0000256" key="5">
    <source>
        <dbReference type="ARBA" id="ARBA00022741"/>
    </source>
</evidence>
<protein>
    <recommendedName>
        <fullName evidence="2">dual-specificity kinase</fullName>
        <ecNumber evidence="2">2.7.12.1</ecNumber>
    </recommendedName>
</protein>
<dbReference type="Proteomes" id="UP001276659">
    <property type="component" value="Unassembled WGS sequence"/>
</dbReference>
<evidence type="ECO:0000256" key="9">
    <source>
        <dbReference type="ARBA" id="ARBA00049308"/>
    </source>
</evidence>
<dbReference type="InterPro" id="IPR017441">
    <property type="entry name" value="Protein_kinase_ATP_BS"/>
</dbReference>
<comment type="catalytic activity">
    <reaction evidence="8">
        <text>L-seryl-[protein] + ATP = O-phospho-L-seryl-[protein] + ADP + H(+)</text>
        <dbReference type="Rhea" id="RHEA:17989"/>
        <dbReference type="Rhea" id="RHEA-COMP:9863"/>
        <dbReference type="Rhea" id="RHEA-COMP:11604"/>
        <dbReference type="ChEBI" id="CHEBI:15378"/>
        <dbReference type="ChEBI" id="CHEBI:29999"/>
        <dbReference type="ChEBI" id="CHEBI:30616"/>
        <dbReference type="ChEBI" id="CHEBI:83421"/>
        <dbReference type="ChEBI" id="CHEBI:456216"/>
        <dbReference type="EC" id="2.7.12.1"/>
    </reaction>
</comment>
<comment type="similarity">
    <text evidence="1">Belongs to the protein kinase superfamily. CMGC Ser/Thr protein kinase family. MNB/DYRK subfamily.</text>
</comment>
<accession>A0AAE0DQ20</accession>
<feature type="region of interest" description="Disordered" evidence="12">
    <location>
        <begin position="343"/>
        <end position="644"/>
    </location>
</feature>
<dbReference type="InterPro" id="IPR000719">
    <property type="entry name" value="Prot_kinase_dom"/>
</dbReference>
<evidence type="ECO:0000256" key="8">
    <source>
        <dbReference type="ARBA" id="ARBA00049003"/>
    </source>
</evidence>
<feature type="region of interest" description="Disordered" evidence="12">
    <location>
        <begin position="750"/>
        <end position="935"/>
    </location>
</feature>
<dbReference type="CDD" id="cd14210">
    <property type="entry name" value="PKc_DYRK"/>
    <property type="match status" value="1"/>
</dbReference>
<feature type="compositionally biased region" description="Polar residues" evidence="12">
    <location>
        <begin position="750"/>
        <end position="760"/>
    </location>
</feature>
<evidence type="ECO:0000313" key="14">
    <source>
        <dbReference type="EMBL" id="KAK3178585.1"/>
    </source>
</evidence>
<dbReference type="Gene3D" id="3.30.10.30">
    <property type="entry name" value="DYRK"/>
    <property type="match status" value="1"/>
</dbReference>
<feature type="compositionally biased region" description="Low complexity" evidence="12">
    <location>
        <begin position="142"/>
        <end position="153"/>
    </location>
</feature>
<feature type="region of interest" description="Disordered" evidence="12">
    <location>
        <begin position="1417"/>
        <end position="1436"/>
    </location>
</feature>
<dbReference type="SMART" id="SM00220">
    <property type="entry name" value="S_TKc"/>
    <property type="match status" value="1"/>
</dbReference>
<dbReference type="InterPro" id="IPR050494">
    <property type="entry name" value="Ser_Thr_dual-spec_kinase"/>
</dbReference>
<feature type="region of interest" description="Disordered" evidence="12">
    <location>
        <begin position="962"/>
        <end position="995"/>
    </location>
</feature>
<feature type="compositionally biased region" description="Pro residues" evidence="12">
    <location>
        <begin position="441"/>
        <end position="456"/>
    </location>
</feature>
<evidence type="ECO:0000256" key="3">
    <source>
        <dbReference type="ARBA" id="ARBA00022527"/>
    </source>
</evidence>
<feature type="region of interest" description="Disordered" evidence="12">
    <location>
        <begin position="1354"/>
        <end position="1406"/>
    </location>
</feature>
<feature type="domain" description="Protein kinase" evidence="13">
    <location>
        <begin position="1064"/>
        <end position="1360"/>
    </location>
</feature>
<keyword evidence="4" id="KW-0808">Transferase</keyword>
<dbReference type="SUPFAM" id="SSF56112">
    <property type="entry name" value="Protein kinase-like (PK-like)"/>
    <property type="match status" value="1"/>
</dbReference>
<dbReference type="GO" id="GO:0004712">
    <property type="term" value="F:protein serine/threonine/tyrosine kinase activity"/>
    <property type="evidence" value="ECO:0007669"/>
    <property type="project" value="UniProtKB-EC"/>
</dbReference>
<dbReference type="EMBL" id="JASNWA010000003">
    <property type="protein sequence ID" value="KAK3178585.1"/>
    <property type="molecule type" value="Genomic_DNA"/>
</dbReference>
<evidence type="ECO:0000256" key="2">
    <source>
        <dbReference type="ARBA" id="ARBA00013203"/>
    </source>
</evidence>
<feature type="region of interest" description="Disordered" evidence="12">
    <location>
        <begin position="277"/>
        <end position="327"/>
    </location>
</feature>
<feature type="compositionally biased region" description="Low complexity" evidence="12">
    <location>
        <begin position="492"/>
        <end position="525"/>
    </location>
</feature>
<proteinExistence type="inferred from homology"/>
<feature type="compositionally biased region" description="Polar residues" evidence="12">
    <location>
        <begin position="117"/>
        <end position="141"/>
    </location>
</feature>
<comment type="catalytic activity">
    <reaction evidence="10">
        <text>L-tyrosyl-[protein] + ATP = O-phospho-L-tyrosyl-[protein] + ADP + H(+)</text>
        <dbReference type="Rhea" id="RHEA:10596"/>
        <dbReference type="Rhea" id="RHEA-COMP:10136"/>
        <dbReference type="Rhea" id="RHEA-COMP:20101"/>
        <dbReference type="ChEBI" id="CHEBI:15378"/>
        <dbReference type="ChEBI" id="CHEBI:30616"/>
        <dbReference type="ChEBI" id="CHEBI:46858"/>
        <dbReference type="ChEBI" id="CHEBI:61978"/>
        <dbReference type="ChEBI" id="CHEBI:456216"/>
        <dbReference type="EC" id="2.7.12.1"/>
    </reaction>
</comment>
<feature type="compositionally biased region" description="Low complexity" evidence="12">
    <location>
        <begin position="629"/>
        <end position="644"/>
    </location>
</feature>
<dbReference type="Gene3D" id="1.10.510.10">
    <property type="entry name" value="Transferase(Phosphotransferase) domain 1"/>
    <property type="match status" value="1"/>
</dbReference>
<keyword evidence="5 11" id="KW-0547">Nucleotide-binding</keyword>
<feature type="compositionally biased region" description="Polar residues" evidence="12">
    <location>
        <begin position="203"/>
        <end position="212"/>
    </location>
</feature>
<dbReference type="PROSITE" id="PS00107">
    <property type="entry name" value="PROTEIN_KINASE_ATP"/>
    <property type="match status" value="1"/>
</dbReference>
<feature type="compositionally biased region" description="Polar residues" evidence="12">
    <location>
        <begin position="398"/>
        <end position="417"/>
    </location>
</feature>
<comment type="caution">
    <text evidence="14">The sequence shown here is derived from an EMBL/GenBank/DDBJ whole genome shotgun (WGS) entry which is preliminary data.</text>
</comment>
<keyword evidence="7 11" id="KW-0067">ATP-binding</keyword>
<dbReference type="GO" id="GO:0004674">
    <property type="term" value="F:protein serine/threonine kinase activity"/>
    <property type="evidence" value="ECO:0007669"/>
    <property type="project" value="UniProtKB-KW"/>
</dbReference>
<feature type="region of interest" description="Disordered" evidence="12">
    <location>
        <begin position="199"/>
        <end position="230"/>
    </location>
</feature>
<feature type="compositionally biased region" description="Polar residues" evidence="12">
    <location>
        <begin position="680"/>
        <end position="697"/>
    </location>
</feature>
<feature type="compositionally biased region" description="Polar residues" evidence="12">
    <location>
        <begin position="477"/>
        <end position="487"/>
    </location>
</feature>
<gene>
    <name evidence="14" type="ORF">OEA41_000722</name>
</gene>
<name>A0AAE0DQ20_9LECA</name>
<feature type="compositionally biased region" description="Polar residues" evidence="12">
    <location>
        <begin position="575"/>
        <end position="588"/>
    </location>
</feature>
<feature type="region of interest" description="Disordered" evidence="12">
    <location>
        <begin position="663"/>
        <end position="699"/>
    </location>
</feature>
<dbReference type="InterPro" id="IPR011009">
    <property type="entry name" value="Kinase-like_dom_sf"/>
</dbReference>
<evidence type="ECO:0000256" key="10">
    <source>
        <dbReference type="ARBA" id="ARBA00051680"/>
    </source>
</evidence>
<dbReference type="PANTHER" id="PTHR24058:SF22">
    <property type="entry name" value="DUAL SPECIFICITY TYROSINE-PHOSPHORYLATION-REGULATED KINASE 4"/>
    <property type="match status" value="1"/>
</dbReference>